<dbReference type="InterPro" id="IPR000719">
    <property type="entry name" value="Prot_kinase_dom"/>
</dbReference>
<comment type="catalytic activity">
    <reaction evidence="7">
        <text>L-threonyl-[protein] + ATP = O-phospho-L-threonyl-[protein] + ADP + H(+)</text>
        <dbReference type="Rhea" id="RHEA:46608"/>
        <dbReference type="Rhea" id="RHEA-COMP:11060"/>
        <dbReference type="Rhea" id="RHEA-COMP:11605"/>
        <dbReference type="ChEBI" id="CHEBI:15378"/>
        <dbReference type="ChEBI" id="CHEBI:30013"/>
        <dbReference type="ChEBI" id="CHEBI:30616"/>
        <dbReference type="ChEBI" id="CHEBI:61977"/>
        <dbReference type="ChEBI" id="CHEBI:456216"/>
        <dbReference type="EC" id="2.7.11.1"/>
    </reaction>
</comment>
<dbReference type="GO" id="GO:0008356">
    <property type="term" value="P:asymmetric cell division"/>
    <property type="evidence" value="ECO:0007669"/>
    <property type="project" value="EnsemblMetazoa"/>
</dbReference>
<feature type="region of interest" description="Disordered" evidence="9">
    <location>
        <begin position="1135"/>
        <end position="1169"/>
    </location>
</feature>
<dbReference type="EMBL" id="CH916368">
    <property type="protein sequence ID" value="EDW04083.1"/>
    <property type="molecule type" value="Genomic_DNA"/>
</dbReference>
<dbReference type="Proteomes" id="UP000001070">
    <property type="component" value="Unassembled WGS sequence"/>
</dbReference>
<dbReference type="GO" id="GO:0004674">
    <property type="term" value="F:protein serine/threonine kinase activity"/>
    <property type="evidence" value="ECO:0007669"/>
    <property type="project" value="UniProtKB-KW"/>
</dbReference>
<dbReference type="PANTHER" id="PTHR22967:SF57">
    <property type="entry name" value="AUXILIN, ISOFORM A-RELATED"/>
    <property type="match status" value="1"/>
</dbReference>
<keyword evidence="12" id="KW-1185">Reference proteome</keyword>
<evidence type="ECO:0000256" key="2">
    <source>
        <dbReference type="ARBA" id="ARBA00022527"/>
    </source>
</evidence>
<keyword evidence="2" id="KW-0723">Serine/threonine-protein kinase</keyword>
<feature type="compositionally biased region" description="Low complexity" evidence="9">
    <location>
        <begin position="1043"/>
        <end position="1056"/>
    </location>
</feature>
<accession>B4JBY0</accession>
<dbReference type="InParanoid" id="B4JBY0"/>
<feature type="region of interest" description="Disordered" evidence="9">
    <location>
        <begin position="798"/>
        <end position="819"/>
    </location>
</feature>
<dbReference type="PhylomeDB" id="B4JBY0"/>
<proteinExistence type="predicted"/>
<dbReference type="FunCoup" id="B4JBY0">
    <property type="interactions" value="50"/>
</dbReference>
<keyword evidence="3" id="KW-0808">Transferase</keyword>
<dbReference type="SUPFAM" id="SSF56112">
    <property type="entry name" value="Protein kinase-like (PK-like)"/>
    <property type="match status" value="1"/>
</dbReference>
<evidence type="ECO:0000313" key="11">
    <source>
        <dbReference type="EMBL" id="EDW04083.1"/>
    </source>
</evidence>
<dbReference type="GO" id="GO:0051425">
    <property type="term" value="F:PTB domain binding"/>
    <property type="evidence" value="ECO:0007669"/>
    <property type="project" value="EnsemblMetazoa"/>
</dbReference>
<dbReference type="InterPro" id="IPR011009">
    <property type="entry name" value="Kinase-like_dom_sf"/>
</dbReference>
<feature type="region of interest" description="Disordered" evidence="9">
    <location>
        <begin position="953"/>
        <end position="1000"/>
    </location>
</feature>
<feature type="region of interest" description="Disordered" evidence="9">
    <location>
        <begin position="1043"/>
        <end position="1064"/>
    </location>
</feature>
<dbReference type="OMA" id="EPVFNPF"/>
<feature type="region of interest" description="Disordered" evidence="9">
    <location>
        <begin position="530"/>
        <end position="552"/>
    </location>
</feature>
<organism evidence="12">
    <name type="scientific">Drosophila grimshawi</name>
    <name type="common">Hawaiian fruit fly</name>
    <name type="synonym">Idiomyia grimshawi</name>
    <dbReference type="NCBI Taxonomy" id="7222"/>
    <lineage>
        <taxon>Eukaryota</taxon>
        <taxon>Metazoa</taxon>
        <taxon>Ecdysozoa</taxon>
        <taxon>Arthropoda</taxon>
        <taxon>Hexapoda</taxon>
        <taxon>Insecta</taxon>
        <taxon>Pterygota</taxon>
        <taxon>Neoptera</taxon>
        <taxon>Endopterygota</taxon>
        <taxon>Diptera</taxon>
        <taxon>Brachycera</taxon>
        <taxon>Muscomorpha</taxon>
        <taxon>Ephydroidea</taxon>
        <taxon>Drosophilidae</taxon>
        <taxon>Drosophila</taxon>
        <taxon>Hawaiian Drosophila</taxon>
    </lineage>
</organism>
<feature type="compositionally biased region" description="Gly residues" evidence="9">
    <location>
        <begin position="806"/>
        <end position="819"/>
    </location>
</feature>
<feature type="region of interest" description="Disordered" evidence="9">
    <location>
        <begin position="1"/>
        <end position="25"/>
    </location>
</feature>
<sequence length="1580" mass="166424">MKKILSKFDRNEKLENSHNSSSSKETNSFVGKVFTVGRVTVTVEDVLAEGGFAMVFLARGNGGGSASATKYALKRMYVNNEHDLNVAKREIQIASNLSGHKNIIGYVDSSITATGNGVCEVLLLMPYCKHHMLAMMNARLHVGFTEPEVLTIFCDIAEAVSRLHYCQTPIIHRDLKVENILQTDAGNFVLCDFGSATAKTLNPQQHGVTVVEEEIQKYTTLSYRAPEMIDLYSGKSITTKADIWALGCMLYKLCFFALPFGESTLAIQNGQFAIPDSSKYSRGIHQLIKYMLDTDMERRPNIWQVCEVAFRLAGKENPVQNLHKSAMPNFEQLLIPPFESEAKRINAAAKAAKPQQNVSLVEAGTSVAPRSRPKGSTSVHGQNALGLGLPPSPLPRQGITSPQPQPIVEQFQANFPAMPAAAAVTGGAAATVTVTGGATAAATGGATATVPATAAAAPTAVNSLFESSAYPDPFNEAPAAAATTAGVATTAAGIATTATVATATATVASDAGSELQPVDATAAAINELGLPGTPTKHMLTPPRGGGGGGGHRRNVSDTSAFNKTFANETSQFLAPYNNNMAMSMADGPQNGATLASAASNPGIYAGSSSTTGAFSLSSNELAKQTMDKRVEAWNPFEEEQPFSQMTEDHIFEAEFDKIRQRGSQGSITAKSASTTSTLTPTEQNATVATVALTAAAAAAAAVPVPVPVVASVAAVSPNPNPAVEDPFGSAPFSLPPGLREKASSLRKTGAKFIVSCSSGGVTPIATAGGGNPMVSSSSSKWLLSPTLEEDKTSLIGSRLKTDSDDIGGGGGGGVGGGLQSEAVAGGGGFVKLPLEDRNKYEKLRSNDQPTSDDSDSEFFQQDSDEGNKKGAAIFKQIVTSNIPETIHKIQQVAYHNMDKTTNLPIVKKLRQTATTKRPSSSAQQAAQQLNLMAAAVAAQAAQAAAAAQAAQLESDDDADSIGSASDLRAEDDDLFDENPRAGSLAKLRRPPPLDMDGISESVKTCSSSAYHAECESVTTHEDDVRSRVVVKVRLRKKDRAAAAAAAADPKTASAASGGININSDELSPTSSDLLHKFGDRPLLLDDELDYGSAESKSSSNESSSAQAVATATAAAAATQAELSDELDVFAMAPFKLPVGKPPKRRPRPSEPEMWTSTPVKSSQPPPTADCNFANFPEPEVNAAAPQLDEFNEPIFNPFIGSVASEAEVVAAGGGGGDGSEQRDLFGSEPFPQVIRKCIVVEQPTLPLQLQLQHYPKTNNNNNNINMHNNNNVKVIPASCSQLVTINHSIIINKTPEPPPPLANNNNNHKISSISSVYVNVPAASSCSASSSSGTNNTSITSTNTQAAPAPVPIPIAIPAPPTVPAIAVPAPPQPQLQLQPTHLQPLLAIADNGFVQISQDRCSDFTPDDEEEPVVLRCSADLVADGSNHIPATATVKPKKEKSHLAVRALPAKLTQKVKGHAYKKVSAGALGSTSSLSSGSKQKHQRLQYQSHDDDDDDDLAVAQDENRGAGSSRNFQSNTIQNSAKTGFSNMSFEDFPSDQEIDRMSKTIPFEVVRKEKMLLEAEKKFGSLKRRNNLFS</sequence>
<dbReference type="GO" id="GO:0005524">
    <property type="term" value="F:ATP binding"/>
    <property type="evidence" value="ECO:0007669"/>
    <property type="project" value="UniProtKB-KW"/>
</dbReference>
<feature type="domain" description="Protein kinase" evidence="10">
    <location>
        <begin position="41"/>
        <end position="311"/>
    </location>
</feature>
<dbReference type="PANTHER" id="PTHR22967">
    <property type="entry name" value="SERINE/THREONINE PROTEIN KINASE"/>
    <property type="match status" value="1"/>
</dbReference>
<dbReference type="GO" id="GO:0030425">
    <property type="term" value="C:dendrite"/>
    <property type="evidence" value="ECO:0007669"/>
    <property type="project" value="EnsemblMetazoa"/>
</dbReference>
<dbReference type="Pfam" id="PF00069">
    <property type="entry name" value="Pkinase"/>
    <property type="match status" value="1"/>
</dbReference>
<keyword evidence="6" id="KW-0067">ATP-binding</keyword>
<dbReference type="GO" id="GO:0035612">
    <property type="term" value="F:AP-2 adaptor complex binding"/>
    <property type="evidence" value="ECO:0007669"/>
    <property type="project" value="EnsemblMetazoa"/>
</dbReference>
<evidence type="ECO:0000256" key="1">
    <source>
        <dbReference type="ARBA" id="ARBA00012513"/>
    </source>
</evidence>
<evidence type="ECO:0000256" key="8">
    <source>
        <dbReference type="ARBA" id="ARBA00048679"/>
    </source>
</evidence>
<feature type="compositionally biased region" description="Basic and acidic residues" evidence="9">
    <location>
        <begin position="1"/>
        <end position="16"/>
    </location>
</feature>
<dbReference type="SMART" id="SM00220">
    <property type="entry name" value="S_TKc"/>
    <property type="match status" value="1"/>
</dbReference>
<dbReference type="GO" id="GO:0045747">
    <property type="term" value="P:positive regulation of Notch signaling pathway"/>
    <property type="evidence" value="ECO:0007669"/>
    <property type="project" value="EnsemblMetazoa"/>
</dbReference>
<feature type="compositionally biased region" description="Low complexity" evidence="9">
    <location>
        <begin position="1469"/>
        <end position="1481"/>
    </location>
</feature>
<dbReference type="GO" id="GO:0043025">
    <property type="term" value="C:neuronal cell body"/>
    <property type="evidence" value="ECO:0007669"/>
    <property type="project" value="EnsemblMetazoa"/>
</dbReference>
<evidence type="ECO:0000256" key="7">
    <source>
        <dbReference type="ARBA" id="ARBA00047899"/>
    </source>
</evidence>
<dbReference type="CDD" id="cd14037">
    <property type="entry name" value="STKc_NAK_like"/>
    <property type="match status" value="1"/>
</dbReference>
<dbReference type="STRING" id="7222.B4JBY0"/>
<evidence type="ECO:0000313" key="12">
    <source>
        <dbReference type="Proteomes" id="UP000001070"/>
    </source>
</evidence>
<comment type="catalytic activity">
    <reaction evidence="8">
        <text>L-seryl-[protein] + ATP = O-phospho-L-seryl-[protein] + ADP + H(+)</text>
        <dbReference type="Rhea" id="RHEA:17989"/>
        <dbReference type="Rhea" id="RHEA-COMP:9863"/>
        <dbReference type="Rhea" id="RHEA-COMP:11604"/>
        <dbReference type="ChEBI" id="CHEBI:15378"/>
        <dbReference type="ChEBI" id="CHEBI:29999"/>
        <dbReference type="ChEBI" id="CHEBI:30616"/>
        <dbReference type="ChEBI" id="CHEBI:83421"/>
        <dbReference type="ChEBI" id="CHEBI:456216"/>
        <dbReference type="EC" id="2.7.11.1"/>
    </reaction>
</comment>
<dbReference type="PROSITE" id="PS50011">
    <property type="entry name" value="PROTEIN_KINASE_DOM"/>
    <property type="match status" value="1"/>
</dbReference>
<feature type="region of interest" description="Disordered" evidence="9">
    <location>
        <begin position="365"/>
        <end position="403"/>
    </location>
</feature>
<dbReference type="GO" id="GO:0005737">
    <property type="term" value="C:cytoplasm"/>
    <property type="evidence" value="ECO:0007669"/>
    <property type="project" value="TreeGrafter"/>
</dbReference>
<feature type="region of interest" description="Disordered" evidence="9">
    <location>
        <begin position="843"/>
        <end position="866"/>
    </location>
</feature>
<protein>
    <recommendedName>
        <fullName evidence="1">non-specific serine/threonine protein kinase</fullName>
        <ecNumber evidence="1">2.7.11.1</ecNumber>
    </recommendedName>
</protein>
<evidence type="ECO:0000256" key="4">
    <source>
        <dbReference type="ARBA" id="ARBA00022741"/>
    </source>
</evidence>
<keyword evidence="5" id="KW-0418">Kinase</keyword>
<evidence type="ECO:0000259" key="10">
    <source>
        <dbReference type="PROSITE" id="PS50011"/>
    </source>
</evidence>
<dbReference type="eggNOG" id="KOG1989">
    <property type="taxonomic scope" value="Eukaryota"/>
</dbReference>
<feature type="region of interest" description="Disordered" evidence="9">
    <location>
        <begin position="1469"/>
        <end position="1501"/>
    </location>
</feature>
<name>B4JBY0_DROGR</name>
<gene>
    <name evidence="11" type="primary">Dgri\GH11600</name>
    <name evidence="11" type="ORF">Dgri_GH11600</name>
</gene>
<dbReference type="GO" id="GO:2000369">
    <property type="term" value="P:regulation of clathrin-dependent endocytosis"/>
    <property type="evidence" value="ECO:0007669"/>
    <property type="project" value="EnsemblMetazoa"/>
</dbReference>
<dbReference type="SMR" id="B4JBY0"/>
<keyword evidence="4" id="KW-0547">Nucleotide-binding</keyword>
<dbReference type="EC" id="2.7.11.1" evidence="1"/>
<dbReference type="Gene3D" id="1.10.510.10">
    <property type="entry name" value="Transferase(Phosphotransferase) domain 1"/>
    <property type="match status" value="1"/>
</dbReference>
<dbReference type="OrthoDB" id="2018507at2759"/>
<reference evidence="11 12" key="1">
    <citation type="journal article" date="2007" name="Nature">
        <title>Evolution of genes and genomes on the Drosophila phylogeny.</title>
        <authorList>
            <consortium name="Drosophila 12 Genomes Consortium"/>
            <person name="Clark A.G."/>
            <person name="Eisen M.B."/>
            <person name="Smith D.R."/>
            <person name="Bergman C.M."/>
            <person name="Oliver B."/>
            <person name="Markow T.A."/>
            <person name="Kaufman T.C."/>
            <person name="Kellis M."/>
            <person name="Gelbart W."/>
            <person name="Iyer V.N."/>
            <person name="Pollard D.A."/>
            <person name="Sackton T.B."/>
            <person name="Larracuente A.M."/>
            <person name="Singh N.D."/>
            <person name="Abad J.P."/>
            <person name="Abt D.N."/>
            <person name="Adryan B."/>
            <person name="Aguade M."/>
            <person name="Akashi H."/>
            <person name="Anderson W.W."/>
            <person name="Aquadro C.F."/>
            <person name="Ardell D.H."/>
            <person name="Arguello R."/>
            <person name="Artieri C.G."/>
            <person name="Barbash D.A."/>
            <person name="Barker D."/>
            <person name="Barsanti P."/>
            <person name="Batterham P."/>
            <person name="Batzoglou S."/>
            <person name="Begun D."/>
            <person name="Bhutkar A."/>
            <person name="Blanco E."/>
            <person name="Bosak S.A."/>
            <person name="Bradley R.K."/>
            <person name="Brand A.D."/>
            <person name="Brent M.R."/>
            <person name="Brooks A.N."/>
            <person name="Brown R.H."/>
            <person name="Butlin R.K."/>
            <person name="Caggese C."/>
            <person name="Calvi B.R."/>
            <person name="Bernardo de Carvalho A."/>
            <person name="Caspi A."/>
            <person name="Castrezana S."/>
            <person name="Celniker S.E."/>
            <person name="Chang J.L."/>
            <person name="Chapple C."/>
            <person name="Chatterji S."/>
            <person name="Chinwalla A."/>
            <person name="Civetta A."/>
            <person name="Clifton S.W."/>
            <person name="Comeron J.M."/>
            <person name="Costello J.C."/>
            <person name="Coyne J.A."/>
            <person name="Daub J."/>
            <person name="David R.G."/>
            <person name="Delcher A.L."/>
            <person name="Delehaunty K."/>
            <person name="Do C.B."/>
            <person name="Ebling H."/>
            <person name="Edwards K."/>
            <person name="Eickbush T."/>
            <person name="Evans J.D."/>
            <person name="Filipski A."/>
            <person name="Findeiss S."/>
            <person name="Freyhult E."/>
            <person name="Fulton L."/>
            <person name="Fulton R."/>
            <person name="Garcia A.C."/>
            <person name="Gardiner A."/>
            <person name="Garfield D.A."/>
            <person name="Garvin B.E."/>
            <person name="Gibson G."/>
            <person name="Gilbert D."/>
            <person name="Gnerre S."/>
            <person name="Godfrey J."/>
            <person name="Good R."/>
            <person name="Gotea V."/>
            <person name="Gravely B."/>
            <person name="Greenberg A.J."/>
            <person name="Griffiths-Jones S."/>
            <person name="Gross S."/>
            <person name="Guigo R."/>
            <person name="Gustafson E.A."/>
            <person name="Haerty W."/>
            <person name="Hahn M.W."/>
            <person name="Halligan D.L."/>
            <person name="Halpern A.L."/>
            <person name="Halter G.M."/>
            <person name="Han M.V."/>
            <person name="Heger A."/>
            <person name="Hillier L."/>
            <person name="Hinrichs A.S."/>
            <person name="Holmes I."/>
            <person name="Hoskins R.A."/>
            <person name="Hubisz M.J."/>
            <person name="Hultmark D."/>
            <person name="Huntley M.A."/>
            <person name="Jaffe D.B."/>
            <person name="Jagadeeshan S."/>
            <person name="Jeck W.R."/>
            <person name="Johnson J."/>
            <person name="Jones C.D."/>
            <person name="Jordan W.C."/>
            <person name="Karpen G.H."/>
            <person name="Kataoka E."/>
            <person name="Keightley P.D."/>
            <person name="Kheradpour P."/>
            <person name="Kirkness E.F."/>
            <person name="Koerich L.B."/>
            <person name="Kristiansen K."/>
            <person name="Kudrna D."/>
            <person name="Kulathinal R.J."/>
            <person name="Kumar S."/>
            <person name="Kwok R."/>
            <person name="Lander E."/>
            <person name="Langley C.H."/>
            <person name="Lapoint R."/>
            <person name="Lazzaro B.P."/>
            <person name="Lee S.J."/>
            <person name="Levesque L."/>
            <person name="Li R."/>
            <person name="Lin C.F."/>
            <person name="Lin M.F."/>
            <person name="Lindblad-Toh K."/>
            <person name="Llopart A."/>
            <person name="Long M."/>
            <person name="Low L."/>
            <person name="Lozovsky E."/>
            <person name="Lu J."/>
            <person name="Luo M."/>
            <person name="Machado C.A."/>
            <person name="Makalowski W."/>
            <person name="Marzo M."/>
            <person name="Matsuda M."/>
            <person name="Matzkin L."/>
            <person name="McAllister B."/>
            <person name="McBride C.S."/>
            <person name="McKernan B."/>
            <person name="McKernan K."/>
            <person name="Mendez-Lago M."/>
            <person name="Minx P."/>
            <person name="Mollenhauer M.U."/>
            <person name="Montooth K."/>
            <person name="Mount S.M."/>
            <person name="Mu X."/>
            <person name="Myers E."/>
            <person name="Negre B."/>
            <person name="Newfeld S."/>
            <person name="Nielsen R."/>
            <person name="Noor M.A."/>
            <person name="O'Grady P."/>
            <person name="Pachter L."/>
            <person name="Papaceit M."/>
            <person name="Parisi M.J."/>
            <person name="Parisi M."/>
            <person name="Parts L."/>
            <person name="Pedersen J.S."/>
            <person name="Pesole G."/>
            <person name="Phillippy A.M."/>
            <person name="Ponting C.P."/>
            <person name="Pop M."/>
            <person name="Porcelli D."/>
            <person name="Powell J.R."/>
            <person name="Prohaska S."/>
            <person name="Pruitt K."/>
            <person name="Puig M."/>
            <person name="Quesneville H."/>
            <person name="Ram K.R."/>
            <person name="Rand D."/>
            <person name="Rasmussen M.D."/>
            <person name="Reed L.K."/>
            <person name="Reenan R."/>
            <person name="Reily A."/>
            <person name="Remington K.A."/>
            <person name="Rieger T.T."/>
            <person name="Ritchie M.G."/>
            <person name="Robin C."/>
            <person name="Rogers Y.H."/>
            <person name="Rohde C."/>
            <person name="Rozas J."/>
            <person name="Rubenfield M.J."/>
            <person name="Ruiz A."/>
            <person name="Russo S."/>
            <person name="Salzberg S.L."/>
            <person name="Sanchez-Gracia A."/>
            <person name="Saranga D.J."/>
            <person name="Sato H."/>
            <person name="Schaeffer S.W."/>
            <person name="Schatz M.C."/>
            <person name="Schlenke T."/>
            <person name="Schwartz R."/>
            <person name="Segarra C."/>
            <person name="Singh R.S."/>
            <person name="Sirot L."/>
            <person name="Sirota M."/>
            <person name="Sisneros N.B."/>
            <person name="Smith C.D."/>
            <person name="Smith T.F."/>
            <person name="Spieth J."/>
            <person name="Stage D.E."/>
            <person name="Stark A."/>
            <person name="Stephan W."/>
            <person name="Strausberg R.L."/>
            <person name="Strempel S."/>
            <person name="Sturgill D."/>
            <person name="Sutton G."/>
            <person name="Sutton G.G."/>
            <person name="Tao W."/>
            <person name="Teichmann S."/>
            <person name="Tobari Y.N."/>
            <person name="Tomimura Y."/>
            <person name="Tsolas J.M."/>
            <person name="Valente V.L."/>
            <person name="Venter E."/>
            <person name="Venter J.C."/>
            <person name="Vicario S."/>
            <person name="Vieira F.G."/>
            <person name="Vilella A.J."/>
            <person name="Villasante A."/>
            <person name="Walenz B."/>
            <person name="Wang J."/>
            <person name="Wasserman M."/>
            <person name="Watts T."/>
            <person name="Wilson D."/>
            <person name="Wilson R.K."/>
            <person name="Wing R.A."/>
            <person name="Wolfner M.F."/>
            <person name="Wong A."/>
            <person name="Wong G.K."/>
            <person name="Wu C.I."/>
            <person name="Wu G."/>
            <person name="Yamamoto D."/>
            <person name="Yang H.P."/>
            <person name="Yang S.P."/>
            <person name="Yorke J.A."/>
            <person name="Yoshida K."/>
            <person name="Zdobnov E."/>
            <person name="Zhang P."/>
            <person name="Zhang Y."/>
            <person name="Zimin A.V."/>
            <person name="Baldwin J."/>
            <person name="Abdouelleil A."/>
            <person name="Abdulkadir J."/>
            <person name="Abebe A."/>
            <person name="Abera B."/>
            <person name="Abreu J."/>
            <person name="Acer S.C."/>
            <person name="Aftuck L."/>
            <person name="Alexander A."/>
            <person name="An P."/>
            <person name="Anderson E."/>
            <person name="Anderson S."/>
            <person name="Arachi H."/>
            <person name="Azer M."/>
            <person name="Bachantsang P."/>
            <person name="Barry A."/>
            <person name="Bayul T."/>
            <person name="Berlin A."/>
            <person name="Bessette D."/>
            <person name="Bloom T."/>
            <person name="Blye J."/>
            <person name="Boguslavskiy L."/>
            <person name="Bonnet C."/>
            <person name="Boukhgalter B."/>
            <person name="Bourzgui I."/>
            <person name="Brown A."/>
            <person name="Cahill P."/>
            <person name="Channer S."/>
            <person name="Cheshatsang Y."/>
            <person name="Chuda L."/>
            <person name="Citroen M."/>
            <person name="Collymore A."/>
            <person name="Cooke P."/>
            <person name="Costello M."/>
            <person name="D'Aco K."/>
            <person name="Daza R."/>
            <person name="De Haan G."/>
            <person name="DeGray S."/>
            <person name="DeMaso C."/>
            <person name="Dhargay N."/>
            <person name="Dooley K."/>
            <person name="Dooley E."/>
            <person name="Doricent M."/>
            <person name="Dorje P."/>
            <person name="Dorjee K."/>
            <person name="Dupes A."/>
            <person name="Elong R."/>
            <person name="Falk J."/>
            <person name="Farina A."/>
            <person name="Faro S."/>
            <person name="Ferguson D."/>
            <person name="Fisher S."/>
            <person name="Foley C.D."/>
            <person name="Franke A."/>
            <person name="Friedrich D."/>
            <person name="Gadbois L."/>
            <person name="Gearin G."/>
            <person name="Gearin C.R."/>
            <person name="Giannoukos G."/>
            <person name="Goode T."/>
            <person name="Graham J."/>
            <person name="Grandbois E."/>
            <person name="Grewal S."/>
            <person name="Gyaltsen K."/>
            <person name="Hafez N."/>
            <person name="Hagos B."/>
            <person name="Hall J."/>
            <person name="Henson C."/>
            <person name="Hollinger A."/>
            <person name="Honan T."/>
            <person name="Huard M.D."/>
            <person name="Hughes L."/>
            <person name="Hurhula B."/>
            <person name="Husby M.E."/>
            <person name="Kamat A."/>
            <person name="Kanga B."/>
            <person name="Kashin S."/>
            <person name="Khazanovich D."/>
            <person name="Kisner P."/>
            <person name="Lance K."/>
            <person name="Lara M."/>
            <person name="Lee W."/>
            <person name="Lennon N."/>
            <person name="Letendre F."/>
            <person name="LeVine R."/>
            <person name="Lipovsky A."/>
            <person name="Liu X."/>
            <person name="Liu J."/>
            <person name="Liu S."/>
            <person name="Lokyitsang T."/>
            <person name="Lokyitsang Y."/>
            <person name="Lubonja R."/>
            <person name="Lui A."/>
            <person name="MacDonald P."/>
            <person name="Magnisalis V."/>
            <person name="Maru K."/>
            <person name="Matthews C."/>
            <person name="McCusker W."/>
            <person name="McDonough S."/>
            <person name="Mehta T."/>
            <person name="Meldrim J."/>
            <person name="Meneus L."/>
            <person name="Mihai O."/>
            <person name="Mihalev A."/>
            <person name="Mihova T."/>
            <person name="Mittelman R."/>
            <person name="Mlenga V."/>
            <person name="Montmayeur A."/>
            <person name="Mulrain L."/>
            <person name="Navidi A."/>
            <person name="Naylor J."/>
            <person name="Negash T."/>
            <person name="Nguyen T."/>
            <person name="Nguyen N."/>
            <person name="Nicol R."/>
            <person name="Norbu C."/>
            <person name="Norbu N."/>
            <person name="Novod N."/>
            <person name="O'Neill B."/>
            <person name="Osman S."/>
            <person name="Markiewicz E."/>
            <person name="Oyono O.L."/>
            <person name="Patti C."/>
            <person name="Phunkhang P."/>
            <person name="Pierre F."/>
            <person name="Priest M."/>
            <person name="Raghuraman S."/>
            <person name="Rege F."/>
            <person name="Reyes R."/>
            <person name="Rise C."/>
            <person name="Rogov P."/>
            <person name="Ross K."/>
            <person name="Ryan E."/>
            <person name="Settipalli S."/>
            <person name="Shea T."/>
            <person name="Sherpa N."/>
            <person name="Shi L."/>
            <person name="Shih D."/>
            <person name="Sparrow T."/>
            <person name="Spaulding J."/>
            <person name="Stalker J."/>
            <person name="Stange-Thomann N."/>
            <person name="Stavropoulos S."/>
            <person name="Stone C."/>
            <person name="Strader C."/>
            <person name="Tesfaye S."/>
            <person name="Thomson T."/>
            <person name="Thoulutsang Y."/>
            <person name="Thoulutsang D."/>
            <person name="Topham K."/>
            <person name="Topping I."/>
            <person name="Tsamla T."/>
            <person name="Vassiliev H."/>
            <person name="Vo A."/>
            <person name="Wangchuk T."/>
            <person name="Wangdi T."/>
            <person name="Weiand M."/>
            <person name="Wilkinson J."/>
            <person name="Wilson A."/>
            <person name="Yadav S."/>
            <person name="Young G."/>
            <person name="Yu Q."/>
            <person name="Zembek L."/>
            <person name="Zhong D."/>
            <person name="Zimmer A."/>
            <person name="Zwirko Z."/>
            <person name="Jaffe D.B."/>
            <person name="Alvarez P."/>
            <person name="Brockman W."/>
            <person name="Butler J."/>
            <person name="Chin C."/>
            <person name="Gnerre S."/>
            <person name="Grabherr M."/>
            <person name="Kleber M."/>
            <person name="Mauceli E."/>
            <person name="MacCallum I."/>
        </authorList>
    </citation>
    <scope>NUCLEOTIDE SEQUENCE [LARGE SCALE GENOMIC DNA]</scope>
    <source>
        <strain evidence="12">Tucson 15287-2541.00</strain>
    </source>
</reference>
<evidence type="ECO:0000256" key="6">
    <source>
        <dbReference type="ARBA" id="ARBA00022840"/>
    </source>
</evidence>
<evidence type="ECO:0000256" key="5">
    <source>
        <dbReference type="ARBA" id="ARBA00022777"/>
    </source>
</evidence>
<evidence type="ECO:0000256" key="3">
    <source>
        <dbReference type="ARBA" id="ARBA00022679"/>
    </source>
</evidence>
<dbReference type="GO" id="GO:0030424">
    <property type="term" value="C:axon"/>
    <property type="evidence" value="ECO:0007669"/>
    <property type="project" value="EnsemblMetazoa"/>
</dbReference>
<dbReference type="HOGENOM" id="CLU_004433_0_0_1"/>
<evidence type="ECO:0000256" key="9">
    <source>
        <dbReference type="SAM" id="MobiDB-lite"/>
    </source>
</evidence>
<dbReference type="GO" id="GO:0048813">
    <property type="term" value="P:dendrite morphogenesis"/>
    <property type="evidence" value="ECO:0007669"/>
    <property type="project" value="EnsemblMetazoa"/>
</dbReference>